<dbReference type="Proteomes" id="UP000663845">
    <property type="component" value="Unassembled WGS sequence"/>
</dbReference>
<dbReference type="EMBL" id="CAJOAZ010006516">
    <property type="protein sequence ID" value="CAF4136906.1"/>
    <property type="molecule type" value="Genomic_DNA"/>
</dbReference>
<accession>A0A814L8L4</accession>
<dbReference type="Proteomes" id="UP000663860">
    <property type="component" value="Unassembled WGS sequence"/>
</dbReference>
<dbReference type="Proteomes" id="UP000663868">
    <property type="component" value="Unassembled WGS sequence"/>
</dbReference>
<proteinExistence type="predicted"/>
<comment type="caution">
    <text evidence="2">The sequence shown here is derived from an EMBL/GenBank/DDBJ whole genome shotgun (WGS) entry which is preliminary data.</text>
</comment>
<dbReference type="EMBL" id="CAJNOG010000193">
    <property type="protein sequence ID" value="CAF1061320.1"/>
    <property type="molecule type" value="Genomic_DNA"/>
</dbReference>
<evidence type="ECO:0000313" key="3">
    <source>
        <dbReference type="EMBL" id="CAF4083787.1"/>
    </source>
</evidence>
<sequence>MCIPIEFWLDGLYFLSLKWKFVFIFVIVLNDYDCMDWTDELAFDNYNGDSCLFEPNPMNCDDHICLKDYFSCGNGQCIYWLLRIAIGLTYSDISPDCYNKRHLNYMCEVSIPTRAWTLESGLCWIDRPYNDSRYPPWNIINSSRLSNDEIFVMNVCSSNDSLVRFPPTGLINPNLSFYYDYRQLSTDRNVKIMEYGGSL</sequence>
<protein>
    <submittedName>
        <fullName evidence="2">Uncharacterized protein</fullName>
    </submittedName>
</protein>
<reference evidence="2" key="1">
    <citation type="submission" date="2021-02" db="EMBL/GenBank/DDBJ databases">
        <authorList>
            <person name="Nowell W R."/>
        </authorList>
    </citation>
    <scope>NUCLEOTIDE SEQUENCE</scope>
</reference>
<evidence type="ECO:0000313" key="1">
    <source>
        <dbReference type="EMBL" id="CAF0860654.1"/>
    </source>
</evidence>
<dbReference type="Proteomes" id="UP000663844">
    <property type="component" value="Unassembled WGS sequence"/>
</dbReference>
<name>A0A814L8L4_9BILA</name>
<organism evidence="2 5">
    <name type="scientific">Adineta steineri</name>
    <dbReference type="NCBI Taxonomy" id="433720"/>
    <lineage>
        <taxon>Eukaryota</taxon>
        <taxon>Metazoa</taxon>
        <taxon>Spiralia</taxon>
        <taxon>Gnathifera</taxon>
        <taxon>Rotifera</taxon>
        <taxon>Eurotatoria</taxon>
        <taxon>Bdelloidea</taxon>
        <taxon>Adinetida</taxon>
        <taxon>Adinetidae</taxon>
        <taxon>Adineta</taxon>
    </lineage>
</organism>
<gene>
    <name evidence="1" type="ORF">IZO911_LOCUS10109</name>
    <name evidence="2" type="ORF">JYZ213_LOCUS19236</name>
    <name evidence="3" type="ORF">KXQ929_LOCUS33518</name>
    <name evidence="4" type="ORF">OXD698_LOCUS37326</name>
</gene>
<dbReference type="EMBL" id="CAJNOE010000072">
    <property type="protein sequence ID" value="CAF0860654.1"/>
    <property type="molecule type" value="Genomic_DNA"/>
</dbReference>
<evidence type="ECO:0000313" key="5">
    <source>
        <dbReference type="Proteomes" id="UP000663845"/>
    </source>
</evidence>
<evidence type="ECO:0000313" key="2">
    <source>
        <dbReference type="EMBL" id="CAF1061320.1"/>
    </source>
</evidence>
<evidence type="ECO:0000313" key="4">
    <source>
        <dbReference type="EMBL" id="CAF4136906.1"/>
    </source>
</evidence>
<dbReference type="EMBL" id="CAJOBB010004317">
    <property type="protein sequence ID" value="CAF4083787.1"/>
    <property type="molecule type" value="Genomic_DNA"/>
</dbReference>
<dbReference type="AlphaFoldDB" id="A0A814L8L4"/>